<dbReference type="Proteomes" id="UP001431209">
    <property type="component" value="Unassembled WGS sequence"/>
</dbReference>
<feature type="transmembrane region" description="Helical" evidence="7">
    <location>
        <begin position="163"/>
        <end position="180"/>
    </location>
</feature>
<feature type="transmembrane region" description="Helical" evidence="7">
    <location>
        <begin position="132"/>
        <end position="151"/>
    </location>
</feature>
<reference evidence="9 10" key="1">
    <citation type="submission" date="2024-03" db="EMBL/GenBank/DDBJ databases">
        <title>The Acrasis kona genome and developmental transcriptomes reveal deep origins of eukaryotic multicellular pathways.</title>
        <authorList>
            <person name="Sheikh S."/>
            <person name="Fu C.-J."/>
            <person name="Brown M.W."/>
            <person name="Baldauf S.L."/>
        </authorList>
    </citation>
    <scope>NUCLEOTIDE SEQUENCE [LARGE SCALE GENOMIC DNA]</scope>
    <source>
        <strain evidence="9 10">ATCC MYA-3509</strain>
    </source>
</reference>
<comment type="subcellular location">
    <subcellularLocation>
        <location evidence="1">Membrane</location>
        <topology evidence="1">Multi-pass membrane protein</topology>
    </subcellularLocation>
</comment>
<evidence type="ECO:0000256" key="3">
    <source>
        <dbReference type="ARBA" id="ARBA00022692"/>
    </source>
</evidence>
<evidence type="ECO:0000256" key="2">
    <source>
        <dbReference type="ARBA" id="ARBA00009045"/>
    </source>
</evidence>
<evidence type="ECO:0000259" key="8">
    <source>
        <dbReference type="Pfam" id="PF01694"/>
    </source>
</evidence>
<accession>A0AAW2ZMR8</accession>
<dbReference type="SUPFAM" id="SSF144091">
    <property type="entry name" value="Rhomboid-like"/>
    <property type="match status" value="1"/>
</dbReference>
<dbReference type="Pfam" id="PF01694">
    <property type="entry name" value="Rhomboid"/>
    <property type="match status" value="1"/>
</dbReference>
<dbReference type="GO" id="GO:0016020">
    <property type="term" value="C:membrane"/>
    <property type="evidence" value="ECO:0007669"/>
    <property type="project" value="UniProtKB-SubCell"/>
</dbReference>
<evidence type="ECO:0000313" key="9">
    <source>
        <dbReference type="EMBL" id="KAL0491147.1"/>
    </source>
</evidence>
<dbReference type="InterPro" id="IPR035952">
    <property type="entry name" value="Rhomboid-like_sf"/>
</dbReference>
<comment type="caution">
    <text evidence="9">The sequence shown here is derived from an EMBL/GenBank/DDBJ whole genome shotgun (WGS) entry which is preliminary data.</text>
</comment>
<dbReference type="AlphaFoldDB" id="A0AAW2ZMR8"/>
<keyword evidence="10" id="KW-1185">Reference proteome</keyword>
<protein>
    <submittedName>
        <fullName evidence="9">Presenilin-associated rhomboid-like protein</fullName>
    </submittedName>
</protein>
<keyword evidence="4" id="KW-0378">Hydrolase</keyword>
<organism evidence="9 10">
    <name type="scientific">Acrasis kona</name>
    <dbReference type="NCBI Taxonomy" id="1008807"/>
    <lineage>
        <taxon>Eukaryota</taxon>
        <taxon>Discoba</taxon>
        <taxon>Heterolobosea</taxon>
        <taxon>Tetramitia</taxon>
        <taxon>Eutetramitia</taxon>
        <taxon>Acrasidae</taxon>
        <taxon>Acrasis</taxon>
    </lineage>
</organism>
<feature type="transmembrane region" description="Helical" evidence="7">
    <location>
        <begin position="222"/>
        <end position="243"/>
    </location>
</feature>
<evidence type="ECO:0000256" key="5">
    <source>
        <dbReference type="ARBA" id="ARBA00022989"/>
    </source>
</evidence>
<evidence type="ECO:0000313" key="10">
    <source>
        <dbReference type="Proteomes" id="UP001431209"/>
    </source>
</evidence>
<feature type="transmembrane region" description="Helical" evidence="7">
    <location>
        <begin position="255"/>
        <end position="273"/>
    </location>
</feature>
<name>A0AAW2ZMR8_9EUKA</name>
<evidence type="ECO:0000256" key="4">
    <source>
        <dbReference type="ARBA" id="ARBA00022801"/>
    </source>
</evidence>
<evidence type="ECO:0000256" key="1">
    <source>
        <dbReference type="ARBA" id="ARBA00004141"/>
    </source>
</evidence>
<feature type="transmembrane region" description="Helical" evidence="7">
    <location>
        <begin position="82"/>
        <end position="100"/>
    </location>
</feature>
<dbReference type="PANTHER" id="PTHR43731:SF14">
    <property type="entry name" value="PRESENILIN-ASSOCIATED RHOMBOID-LIKE PROTEIN, MITOCHONDRIAL"/>
    <property type="match status" value="1"/>
</dbReference>
<dbReference type="Gene3D" id="1.20.1540.10">
    <property type="entry name" value="Rhomboid-like"/>
    <property type="match status" value="1"/>
</dbReference>
<dbReference type="PANTHER" id="PTHR43731">
    <property type="entry name" value="RHOMBOID PROTEASE"/>
    <property type="match status" value="1"/>
</dbReference>
<dbReference type="EMBL" id="JAOPGA020001764">
    <property type="protein sequence ID" value="KAL0491147.1"/>
    <property type="molecule type" value="Genomic_DNA"/>
</dbReference>
<comment type="similarity">
    <text evidence="2">Belongs to the peptidase S54 family.</text>
</comment>
<proteinExistence type="inferred from homology"/>
<sequence length="351" mass="39764">MFTTRYKNICRTGITNRFLVYRNTKFSRRCYSTNSNTSKNFDGITKLITTAVVLSVGYNILKDVEKNDIQKTMRRALIELKLFPITYTIIGTNTLLWLISKMPKMSPFFERHFQLSLANMSRGRYHTLVTSAFNHSGIIHLFVNMYLLHSFRVMERDLQSKKFTTLYFGSLLSSSLLSFANKRLRSQQIPSVGASGAIIGLVGAIAILKPNTQLGVIFIPNFSFSAGNALPVVAGLELAMMLFLKNSFLDHAGHLGGLVAGALLSYYMGTPIGPTRREVRRSRGFVISVIDEEILEIENIMTGEKWICSEWVGEKSVFRYINKQGVSELQNVYQLSQDLKAYLRDEVFDNE</sequence>
<feature type="domain" description="Peptidase S54 rhomboid" evidence="8">
    <location>
        <begin position="123"/>
        <end position="269"/>
    </location>
</feature>
<gene>
    <name evidence="9" type="ORF">AKO1_002349</name>
</gene>
<feature type="transmembrane region" description="Helical" evidence="7">
    <location>
        <begin position="192"/>
        <end position="210"/>
    </location>
</feature>
<dbReference type="InterPro" id="IPR050925">
    <property type="entry name" value="Rhomboid_protease_S54"/>
</dbReference>
<keyword evidence="6 7" id="KW-0472">Membrane</keyword>
<keyword evidence="5 7" id="KW-1133">Transmembrane helix</keyword>
<dbReference type="InterPro" id="IPR022764">
    <property type="entry name" value="Peptidase_S54_rhomboid_dom"/>
</dbReference>
<evidence type="ECO:0000256" key="6">
    <source>
        <dbReference type="ARBA" id="ARBA00023136"/>
    </source>
</evidence>
<dbReference type="GO" id="GO:0004252">
    <property type="term" value="F:serine-type endopeptidase activity"/>
    <property type="evidence" value="ECO:0007669"/>
    <property type="project" value="InterPro"/>
</dbReference>
<evidence type="ECO:0000256" key="7">
    <source>
        <dbReference type="SAM" id="Phobius"/>
    </source>
</evidence>
<keyword evidence="3 7" id="KW-0812">Transmembrane</keyword>